<evidence type="ECO:0000313" key="2">
    <source>
        <dbReference type="Proteomes" id="UP001597180"/>
    </source>
</evidence>
<dbReference type="RefSeq" id="WP_345593701.1">
    <property type="nucleotide sequence ID" value="NZ_BAABJG010000047.1"/>
</dbReference>
<gene>
    <name evidence="1" type="ORF">ACFQ4B_00555</name>
</gene>
<protein>
    <submittedName>
        <fullName evidence="1">DUF6470 family protein</fullName>
    </submittedName>
</protein>
<sequence length="190" mass="21423">MIPFPQIDMRQQFGRIGIDADLGHYEIHQSKATLDIQTTPSRYEVSSPQGELHINQDRAWSALNGGKPAEFTNRIYSQMDGILLQAIAKIVQDGNRMAALNVPGNPLADIAFENAFEPQPSIEYMGEASYDNVDIEYIPHKPDIQFVEGKLNIQSQVNKPEINYVRGKLDIYMEQSPKLDIIPPVIDTRL</sequence>
<dbReference type="InterPro" id="IPR045527">
    <property type="entry name" value="DUF6470"/>
</dbReference>
<dbReference type="EMBL" id="JBHTLU010000003">
    <property type="protein sequence ID" value="MFD1218594.1"/>
    <property type="molecule type" value="Genomic_DNA"/>
</dbReference>
<organism evidence="1 2">
    <name type="scientific">Paenibacillus vulneris</name>
    <dbReference type="NCBI Taxonomy" id="1133364"/>
    <lineage>
        <taxon>Bacteria</taxon>
        <taxon>Bacillati</taxon>
        <taxon>Bacillota</taxon>
        <taxon>Bacilli</taxon>
        <taxon>Bacillales</taxon>
        <taxon>Paenibacillaceae</taxon>
        <taxon>Paenibacillus</taxon>
    </lineage>
</organism>
<comment type="caution">
    <text evidence="1">The sequence shown here is derived from an EMBL/GenBank/DDBJ whole genome shotgun (WGS) entry which is preliminary data.</text>
</comment>
<dbReference type="Proteomes" id="UP001597180">
    <property type="component" value="Unassembled WGS sequence"/>
</dbReference>
<reference evidence="2" key="1">
    <citation type="journal article" date="2019" name="Int. J. Syst. Evol. Microbiol.">
        <title>The Global Catalogue of Microorganisms (GCM) 10K type strain sequencing project: providing services to taxonomists for standard genome sequencing and annotation.</title>
        <authorList>
            <consortium name="The Broad Institute Genomics Platform"/>
            <consortium name="The Broad Institute Genome Sequencing Center for Infectious Disease"/>
            <person name="Wu L."/>
            <person name="Ma J."/>
        </authorList>
    </citation>
    <scope>NUCLEOTIDE SEQUENCE [LARGE SCALE GENOMIC DNA]</scope>
    <source>
        <strain evidence="2">CCUG 53270</strain>
    </source>
</reference>
<name>A0ABW3UDI1_9BACL</name>
<accession>A0ABW3UDI1</accession>
<evidence type="ECO:0000313" key="1">
    <source>
        <dbReference type="EMBL" id="MFD1218594.1"/>
    </source>
</evidence>
<keyword evidence="2" id="KW-1185">Reference proteome</keyword>
<dbReference type="Pfam" id="PF20074">
    <property type="entry name" value="DUF6470"/>
    <property type="match status" value="1"/>
</dbReference>
<proteinExistence type="predicted"/>